<accession>A0A0C9YQ28</accession>
<dbReference type="EMBL" id="KN833697">
    <property type="protein sequence ID" value="KIK27160.1"/>
    <property type="molecule type" value="Genomic_DNA"/>
</dbReference>
<gene>
    <name evidence="2" type="ORF">PISMIDRAFT_200473</name>
</gene>
<dbReference type="InterPro" id="IPR036259">
    <property type="entry name" value="MFS_trans_sf"/>
</dbReference>
<feature type="transmembrane region" description="Helical" evidence="1">
    <location>
        <begin position="122"/>
        <end position="139"/>
    </location>
</feature>
<evidence type="ECO:0000256" key="1">
    <source>
        <dbReference type="SAM" id="Phobius"/>
    </source>
</evidence>
<keyword evidence="1" id="KW-0472">Membrane</keyword>
<organism evidence="2 3">
    <name type="scientific">Pisolithus microcarpus 441</name>
    <dbReference type="NCBI Taxonomy" id="765257"/>
    <lineage>
        <taxon>Eukaryota</taxon>
        <taxon>Fungi</taxon>
        <taxon>Dikarya</taxon>
        <taxon>Basidiomycota</taxon>
        <taxon>Agaricomycotina</taxon>
        <taxon>Agaricomycetes</taxon>
        <taxon>Agaricomycetidae</taxon>
        <taxon>Boletales</taxon>
        <taxon>Sclerodermatineae</taxon>
        <taxon>Pisolithaceae</taxon>
        <taxon>Pisolithus</taxon>
    </lineage>
</organism>
<sequence length="223" mass="23523">MHFFVGIVFASTLQMCLVVVKKCSQAFGVLSVGSGAGGTVLPIITQKPFWKVIITLAVIVANLFLCPRLPPSNVKGGLFDWHAIENPAFACCVLAYNVSLLGLYVPLIYPLSGQEAGYSPNFTFYLISVANCASLIGRLSSGIIADKFGALNTLNLFTLVVCQPSVRLPDSLILVASQAFGATGGPPLADVIRTMSDGFVLRRSYGMLAVTILLVATGSPSSC</sequence>
<evidence type="ECO:0000313" key="3">
    <source>
        <dbReference type="Proteomes" id="UP000054018"/>
    </source>
</evidence>
<dbReference type="InterPro" id="IPR050327">
    <property type="entry name" value="Proton-linked_MCT"/>
</dbReference>
<dbReference type="Proteomes" id="UP000054018">
    <property type="component" value="Unassembled WGS sequence"/>
</dbReference>
<feature type="transmembrane region" description="Helical" evidence="1">
    <location>
        <begin position="88"/>
        <end position="110"/>
    </location>
</feature>
<dbReference type="SUPFAM" id="SSF103473">
    <property type="entry name" value="MFS general substrate transporter"/>
    <property type="match status" value="1"/>
</dbReference>
<evidence type="ECO:0000313" key="2">
    <source>
        <dbReference type="EMBL" id="KIK27160.1"/>
    </source>
</evidence>
<reference evidence="3" key="2">
    <citation type="submission" date="2015-01" db="EMBL/GenBank/DDBJ databases">
        <title>Evolutionary Origins and Diversification of the Mycorrhizal Mutualists.</title>
        <authorList>
            <consortium name="DOE Joint Genome Institute"/>
            <consortium name="Mycorrhizal Genomics Consortium"/>
            <person name="Kohler A."/>
            <person name="Kuo A."/>
            <person name="Nagy L.G."/>
            <person name="Floudas D."/>
            <person name="Copeland A."/>
            <person name="Barry K.W."/>
            <person name="Cichocki N."/>
            <person name="Veneault-Fourrey C."/>
            <person name="LaButti K."/>
            <person name="Lindquist E.A."/>
            <person name="Lipzen A."/>
            <person name="Lundell T."/>
            <person name="Morin E."/>
            <person name="Murat C."/>
            <person name="Riley R."/>
            <person name="Ohm R."/>
            <person name="Sun H."/>
            <person name="Tunlid A."/>
            <person name="Henrissat B."/>
            <person name="Grigoriev I.V."/>
            <person name="Hibbett D.S."/>
            <person name="Martin F."/>
        </authorList>
    </citation>
    <scope>NUCLEOTIDE SEQUENCE [LARGE SCALE GENOMIC DNA]</scope>
    <source>
        <strain evidence="3">441</strain>
    </source>
</reference>
<reference evidence="2 3" key="1">
    <citation type="submission" date="2014-04" db="EMBL/GenBank/DDBJ databases">
        <authorList>
            <consortium name="DOE Joint Genome Institute"/>
            <person name="Kuo A."/>
            <person name="Kohler A."/>
            <person name="Costa M.D."/>
            <person name="Nagy L.G."/>
            <person name="Floudas D."/>
            <person name="Copeland A."/>
            <person name="Barry K.W."/>
            <person name="Cichocki N."/>
            <person name="Veneault-Fourrey C."/>
            <person name="LaButti K."/>
            <person name="Lindquist E.A."/>
            <person name="Lipzen A."/>
            <person name="Lundell T."/>
            <person name="Morin E."/>
            <person name="Murat C."/>
            <person name="Sun H."/>
            <person name="Tunlid A."/>
            <person name="Henrissat B."/>
            <person name="Grigoriev I.V."/>
            <person name="Hibbett D.S."/>
            <person name="Martin F."/>
            <person name="Nordberg H.P."/>
            <person name="Cantor M.N."/>
            <person name="Hua S.X."/>
        </authorList>
    </citation>
    <scope>NUCLEOTIDE SEQUENCE [LARGE SCALE GENOMIC DNA]</scope>
    <source>
        <strain evidence="2 3">441</strain>
    </source>
</reference>
<proteinExistence type="predicted"/>
<keyword evidence="1" id="KW-0812">Transmembrane</keyword>
<feature type="transmembrane region" description="Helical" evidence="1">
    <location>
        <begin position="49"/>
        <end position="67"/>
    </location>
</feature>
<keyword evidence="1" id="KW-1133">Transmembrane helix</keyword>
<name>A0A0C9YQ28_9AGAM</name>
<dbReference type="HOGENOM" id="CLU_1240557_0_0_1"/>
<dbReference type="PANTHER" id="PTHR11360">
    <property type="entry name" value="MONOCARBOXYLATE TRANSPORTER"/>
    <property type="match status" value="1"/>
</dbReference>
<keyword evidence="3" id="KW-1185">Reference proteome</keyword>
<dbReference type="PANTHER" id="PTHR11360:SF177">
    <property type="entry name" value="RIBOFLAVIN TRANSPORTER MCH5"/>
    <property type="match status" value="1"/>
</dbReference>
<dbReference type="AlphaFoldDB" id="A0A0C9YQ28"/>
<protein>
    <submittedName>
        <fullName evidence="2">Unplaced genomic scaffold scaffold_13, whole genome shotgun sequence</fullName>
    </submittedName>
</protein>
<dbReference type="OrthoDB" id="6509908at2759"/>